<evidence type="ECO:0000256" key="6">
    <source>
        <dbReference type="ARBA" id="ARBA00022989"/>
    </source>
</evidence>
<evidence type="ECO:0000256" key="1">
    <source>
        <dbReference type="ARBA" id="ARBA00004651"/>
    </source>
</evidence>
<dbReference type="GO" id="GO:0006865">
    <property type="term" value="P:amino acid transport"/>
    <property type="evidence" value="ECO:0007669"/>
    <property type="project" value="UniProtKB-KW"/>
</dbReference>
<keyword evidence="6 9" id="KW-1133">Transmembrane helix</keyword>
<keyword evidence="11" id="KW-1185">Reference proteome</keyword>
<evidence type="ECO:0000313" key="10">
    <source>
        <dbReference type="EMBL" id="AWB25264.1"/>
    </source>
</evidence>
<feature type="transmembrane region" description="Helical" evidence="9">
    <location>
        <begin position="197"/>
        <end position="216"/>
    </location>
</feature>
<evidence type="ECO:0000256" key="8">
    <source>
        <dbReference type="ARBA" id="ARBA00037998"/>
    </source>
</evidence>
<keyword evidence="2" id="KW-0813">Transport</keyword>
<dbReference type="OrthoDB" id="9779023at2"/>
<dbReference type="AlphaFoldDB" id="A0A2R4WUQ6"/>
<feature type="transmembrane region" description="Helical" evidence="9">
    <location>
        <begin position="259"/>
        <end position="278"/>
    </location>
</feature>
<gene>
    <name evidence="10" type="ORF">DA075_30505</name>
</gene>
<organism evidence="10 11">
    <name type="scientific">Methylobacterium currus</name>
    <dbReference type="NCBI Taxonomy" id="2051553"/>
    <lineage>
        <taxon>Bacteria</taxon>
        <taxon>Pseudomonadati</taxon>
        <taxon>Pseudomonadota</taxon>
        <taxon>Alphaproteobacteria</taxon>
        <taxon>Hyphomicrobiales</taxon>
        <taxon>Methylobacteriaceae</taxon>
        <taxon>Methylobacterium</taxon>
    </lineage>
</organism>
<evidence type="ECO:0000256" key="5">
    <source>
        <dbReference type="ARBA" id="ARBA00022970"/>
    </source>
</evidence>
<evidence type="ECO:0000256" key="3">
    <source>
        <dbReference type="ARBA" id="ARBA00022475"/>
    </source>
</evidence>
<keyword evidence="3" id="KW-1003">Cell membrane</keyword>
<evidence type="ECO:0000256" key="4">
    <source>
        <dbReference type="ARBA" id="ARBA00022692"/>
    </source>
</evidence>
<comment type="similarity">
    <text evidence="8">Belongs to the binding-protein-dependent transport system permease family. LivHM subfamily.</text>
</comment>
<dbReference type="InterPro" id="IPR052157">
    <property type="entry name" value="BCAA_transport_permease"/>
</dbReference>
<dbReference type="GO" id="GO:0022857">
    <property type="term" value="F:transmembrane transporter activity"/>
    <property type="evidence" value="ECO:0007669"/>
    <property type="project" value="InterPro"/>
</dbReference>
<reference evidence="10 11" key="1">
    <citation type="submission" date="2018-04" db="EMBL/GenBank/DDBJ databases">
        <title>Methylobacterium sp. PR1016A genome.</title>
        <authorList>
            <person name="Park W."/>
        </authorList>
    </citation>
    <scope>NUCLEOTIDE SEQUENCE [LARGE SCALE GENOMIC DNA]</scope>
    <source>
        <strain evidence="10 11">PR1016A</strain>
    </source>
</reference>
<dbReference type="Pfam" id="PF02653">
    <property type="entry name" value="BPD_transp_2"/>
    <property type="match status" value="1"/>
</dbReference>
<dbReference type="GO" id="GO:0005886">
    <property type="term" value="C:plasma membrane"/>
    <property type="evidence" value="ECO:0007669"/>
    <property type="project" value="UniProtKB-SubCell"/>
</dbReference>
<keyword evidence="4 9" id="KW-0812">Transmembrane</keyword>
<protein>
    <submittedName>
        <fullName evidence="10">Branched-chain amino acid ABC transporter permease</fullName>
    </submittedName>
</protein>
<proteinExistence type="inferred from homology"/>
<dbReference type="PANTHER" id="PTHR11795">
    <property type="entry name" value="BRANCHED-CHAIN AMINO ACID TRANSPORT SYSTEM PERMEASE PROTEIN LIVH"/>
    <property type="match status" value="1"/>
</dbReference>
<accession>A0A2R4WUQ6</accession>
<keyword evidence="5" id="KW-0029">Amino-acid transport</keyword>
<feature type="transmembrane region" description="Helical" evidence="9">
    <location>
        <begin position="79"/>
        <end position="103"/>
    </location>
</feature>
<feature type="transmembrane region" description="Helical" evidence="9">
    <location>
        <begin position="284"/>
        <end position="304"/>
    </location>
</feature>
<feature type="transmembrane region" description="Helical" evidence="9">
    <location>
        <begin position="6"/>
        <end position="31"/>
    </location>
</feature>
<feature type="transmembrane region" description="Helical" evidence="9">
    <location>
        <begin position="222"/>
        <end position="247"/>
    </location>
</feature>
<feature type="transmembrane region" description="Helical" evidence="9">
    <location>
        <begin position="43"/>
        <end position="59"/>
    </location>
</feature>
<dbReference type="PANTHER" id="PTHR11795:SF445">
    <property type="entry name" value="AMINO ACID ABC TRANSPORTER PERMEASE PROTEIN"/>
    <property type="match status" value="1"/>
</dbReference>
<sequence>MMTTLIQVLVSGLAIGGVYALIAMSFSITFTTTKTLNFAQGEFVAVGAFLGVTVLYLLARAGGGEVGFASLPPWASAGLNYPVAALVAGLVLGALGLLLFAVAVRPFAGKAGMNWVMSTIGFGIIVQSLGLAVWGPAPVNVPSPFGDDVIRIAGAGIRPQEILILVVAILLMLGLDRAMRGTRIGKAMRAVAANPQAAALMGINVAAMMLGAYALSSLLAGIGGLLVAPIASASLFLGMGIALKAFSGAIVGGLDNPRGCIAGGFALGLLESGVALWSAEWREIVIFLLIIVVLAVRPNGLFGAQSLDKV</sequence>
<keyword evidence="7 9" id="KW-0472">Membrane</keyword>
<evidence type="ECO:0000256" key="2">
    <source>
        <dbReference type="ARBA" id="ARBA00022448"/>
    </source>
</evidence>
<name>A0A2R4WUQ6_9HYPH</name>
<comment type="subcellular location">
    <subcellularLocation>
        <location evidence="1">Cell membrane</location>
        <topology evidence="1">Multi-pass membrane protein</topology>
    </subcellularLocation>
</comment>
<dbReference type="EMBL" id="CP028844">
    <property type="protein sequence ID" value="AWB25264.1"/>
    <property type="molecule type" value="Genomic_DNA"/>
</dbReference>
<dbReference type="KEGG" id="mee:DA075_30505"/>
<dbReference type="CDD" id="cd06582">
    <property type="entry name" value="TM_PBP1_LivH_like"/>
    <property type="match status" value="1"/>
</dbReference>
<evidence type="ECO:0000256" key="9">
    <source>
        <dbReference type="SAM" id="Phobius"/>
    </source>
</evidence>
<feature type="transmembrane region" description="Helical" evidence="9">
    <location>
        <begin position="115"/>
        <end position="137"/>
    </location>
</feature>
<dbReference type="Proteomes" id="UP000244755">
    <property type="component" value="Chromosome 2"/>
</dbReference>
<evidence type="ECO:0000313" key="11">
    <source>
        <dbReference type="Proteomes" id="UP000244755"/>
    </source>
</evidence>
<evidence type="ECO:0000256" key="7">
    <source>
        <dbReference type="ARBA" id="ARBA00023136"/>
    </source>
</evidence>
<feature type="transmembrane region" description="Helical" evidence="9">
    <location>
        <begin position="157"/>
        <end position="176"/>
    </location>
</feature>
<dbReference type="InterPro" id="IPR001851">
    <property type="entry name" value="ABC_transp_permease"/>
</dbReference>